<evidence type="ECO:0000313" key="2">
    <source>
        <dbReference type="EMBL" id="MCK2216881.1"/>
    </source>
</evidence>
<accession>A0ABT0FX05</accession>
<dbReference type="EMBL" id="JAKRKC020000001">
    <property type="protein sequence ID" value="MCK2216881.1"/>
    <property type="molecule type" value="Genomic_DNA"/>
</dbReference>
<dbReference type="PANTHER" id="PTHR33993:SF10">
    <property type="entry name" value="CONSERVED PROTEIN"/>
    <property type="match status" value="1"/>
</dbReference>
<keyword evidence="3" id="KW-1185">Reference proteome</keyword>
<gene>
    <name evidence="2" type="ORF">MF672_024255</name>
</gene>
<sequence length="264" mass="26754">MLTLPHLPGAPCWLDVSSPDVDASDAFYGGLFGWRSVSLGPGHRDYRLCRIGGRTAAGISHATPDGPAASWLTYFLVADAEAAAKTVEQAGGAVAVPPRDIEGQGRMAVCADPAGARFAVWQPGRNEGVGLVAEPGSLSRVELRTSDPGGARSFYRAVFGWSVRDEPVGGTSRPVLFPAGGGAASAMGGIAALDGDDAGGGSDNGDGGEPYWLPYFEVRACDASAALAQQLGGTLRAAAGQGAGRTAFLADPFGARFAITTGSG</sequence>
<dbReference type="Pfam" id="PF00903">
    <property type="entry name" value="Glyoxalase"/>
    <property type="match status" value="1"/>
</dbReference>
<organism evidence="2 3">
    <name type="scientific">Actinomadura luzonensis</name>
    <dbReference type="NCBI Taxonomy" id="2805427"/>
    <lineage>
        <taxon>Bacteria</taxon>
        <taxon>Bacillati</taxon>
        <taxon>Actinomycetota</taxon>
        <taxon>Actinomycetes</taxon>
        <taxon>Streptosporangiales</taxon>
        <taxon>Thermomonosporaceae</taxon>
        <taxon>Actinomadura</taxon>
    </lineage>
</organism>
<name>A0ABT0FX05_9ACTN</name>
<proteinExistence type="predicted"/>
<dbReference type="InterPro" id="IPR052164">
    <property type="entry name" value="Anthracycline_SecMetBiosynth"/>
</dbReference>
<dbReference type="InterPro" id="IPR037523">
    <property type="entry name" value="VOC_core"/>
</dbReference>
<dbReference type="InterPro" id="IPR029068">
    <property type="entry name" value="Glyas_Bleomycin-R_OHBP_Dase"/>
</dbReference>
<dbReference type="PANTHER" id="PTHR33993">
    <property type="entry name" value="GLYOXALASE-RELATED"/>
    <property type="match status" value="1"/>
</dbReference>
<dbReference type="PROSITE" id="PS51819">
    <property type="entry name" value="VOC"/>
    <property type="match status" value="2"/>
</dbReference>
<feature type="domain" description="VOC" evidence="1">
    <location>
        <begin position="10"/>
        <end position="123"/>
    </location>
</feature>
<dbReference type="InterPro" id="IPR041581">
    <property type="entry name" value="Glyoxalase_6"/>
</dbReference>
<dbReference type="CDD" id="cd07247">
    <property type="entry name" value="SgaA_N_like"/>
    <property type="match status" value="1"/>
</dbReference>
<evidence type="ECO:0000259" key="1">
    <source>
        <dbReference type="PROSITE" id="PS51819"/>
    </source>
</evidence>
<dbReference type="Proteomes" id="UP001317259">
    <property type="component" value="Unassembled WGS sequence"/>
</dbReference>
<comment type="caution">
    <text evidence="2">The sequence shown here is derived from an EMBL/GenBank/DDBJ whole genome shotgun (WGS) entry which is preliminary data.</text>
</comment>
<evidence type="ECO:0000313" key="3">
    <source>
        <dbReference type="Proteomes" id="UP001317259"/>
    </source>
</evidence>
<dbReference type="SUPFAM" id="SSF54593">
    <property type="entry name" value="Glyoxalase/Bleomycin resistance protein/Dihydroxybiphenyl dioxygenase"/>
    <property type="match status" value="2"/>
</dbReference>
<protein>
    <submittedName>
        <fullName evidence="2">VOC family protein</fullName>
    </submittedName>
</protein>
<dbReference type="Gene3D" id="3.10.180.10">
    <property type="entry name" value="2,3-Dihydroxybiphenyl 1,2-Dioxygenase, domain 1"/>
    <property type="match status" value="2"/>
</dbReference>
<reference evidence="2 3" key="1">
    <citation type="submission" date="2022-04" db="EMBL/GenBank/DDBJ databases">
        <title>Genome draft of Actinomadura sp. ATCC 31491.</title>
        <authorList>
            <person name="Shi X."/>
            <person name="Du Y."/>
        </authorList>
    </citation>
    <scope>NUCLEOTIDE SEQUENCE [LARGE SCALE GENOMIC DNA]</scope>
    <source>
        <strain evidence="2 3">ATCC 31491</strain>
    </source>
</reference>
<dbReference type="RefSeq" id="WP_242378070.1">
    <property type="nucleotide sequence ID" value="NZ_JAKRKC020000001.1"/>
</dbReference>
<dbReference type="InterPro" id="IPR004360">
    <property type="entry name" value="Glyas_Fos-R_dOase_dom"/>
</dbReference>
<feature type="domain" description="VOC" evidence="1">
    <location>
        <begin position="137"/>
        <end position="262"/>
    </location>
</feature>
<dbReference type="Pfam" id="PF18029">
    <property type="entry name" value="Glyoxalase_6"/>
    <property type="match status" value="1"/>
</dbReference>